<dbReference type="KEGG" id="pdio:PDMSB3_4241"/>
<reference evidence="1 2" key="1">
    <citation type="submission" date="2019-08" db="EMBL/GenBank/DDBJ databases">
        <authorList>
            <person name="Herpell B J."/>
        </authorList>
    </citation>
    <scope>NUCLEOTIDE SEQUENCE [LARGE SCALE GENOMIC DNA]</scope>
    <source>
        <strain evidence="2">Msb3</strain>
    </source>
</reference>
<dbReference type="EMBL" id="LR699553">
    <property type="protein sequence ID" value="VVD30685.1"/>
    <property type="molecule type" value="Genomic_DNA"/>
</dbReference>
<organism evidence="1 2">
    <name type="scientific">Paraburkholderia dioscoreae</name>
    <dbReference type="NCBI Taxonomy" id="2604047"/>
    <lineage>
        <taxon>Bacteria</taxon>
        <taxon>Pseudomonadati</taxon>
        <taxon>Pseudomonadota</taxon>
        <taxon>Betaproteobacteria</taxon>
        <taxon>Burkholderiales</taxon>
        <taxon>Burkholderiaceae</taxon>
        <taxon>Paraburkholderia</taxon>
    </lineage>
</organism>
<dbReference type="AlphaFoldDB" id="A0A5Q4YUN9"/>
<keyword evidence="2" id="KW-1185">Reference proteome</keyword>
<gene>
    <name evidence="1" type="ORF">PDMSB3_4241</name>
</gene>
<proteinExistence type="predicted"/>
<protein>
    <submittedName>
        <fullName evidence="1">Uncharacterized protein</fullName>
    </submittedName>
</protein>
<evidence type="ECO:0000313" key="1">
    <source>
        <dbReference type="EMBL" id="VVD30685.1"/>
    </source>
</evidence>
<sequence>MSISLVALMIPPGCIWLVRPLWKRLLGRARLNRTNRLVSGLASIVSKGGADENRIDTQPC</sequence>
<dbReference type="Proteomes" id="UP000325811">
    <property type="component" value="Chromosome I"/>
</dbReference>
<evidence type="ECO:0000313" key="2">
    <source>
        <dbReference type="Proteomes" id="UP000325811"/>
    </source>
</evidence>
<name>A0A5Q4YUN9_9BURK</name>
<accession>A0A5Q4YUN9</accession>